<protein>
    <submittedName>
        <fullName evidence="3">Uncharacterized protein</fullName>
    </submittedName>
</protein>
<feature type="transmembrane region" description="Helical" evidence="2">
    <location>
        <begin position="52"/>
        <end position="73"/>
    </location>
</feature>
<gene>
    <name evidence="3" type="ORF">DA73_0231320</name>
</gene>
<feature type="compositionally biased region" description="Low complexity" evidence="1">
    <location>
        <begin position="84"/>
        <end position="96"/>
    </location>
</feature>
<comment type="caution">
    <text evidence="3">The sequence shown here is derived from an EMBL/GenBank/DDBJ whole genome shotgun (WGS) entry which is preliminary data.</text>
</comment>
<dbReference type="EMBL" id="JHEG02000058">
    <property type="protein sequence ID" value="KIE08967.1"/>
    <property type="molecule type" value="Genomic_DNA"/>
</dbReference>
<sequence length="113" mass="12300">MDKSKIDEEVGYQHDEPAVATASMEEVPLLDAGDRIKPAQVKRQRSFGNKPLPRLILIGTGSFLAMLLVVGFIKGDTNSGGTSQQQPATTNTPPQQESDLAVEIHLLSPEFQR</sequence>
<name>A0A0C1N340_9CYAN</name>
<feature type="region of interest" description="Disordered" evidence="1">
    <location>
        <begin position="76"/>
        <end position="99"/>
    </location>
</feature>
<reference evidence="3" key="1">
    <citation type="journal article" date="2015" name="Genome Announc.">
        <title>Draft Genome Sequence of Tolypothrix boutellei Strain VB521301.</title>
        <authorList>
            <person name="Chandrababunaidu M.M."/>
            <person name="Singh D."/>
            <person name="Sen D."/>
            <person name="Bhan S."/>
            <person name="Das S."/>
            <person name="Gupta A."/>
            <person name="Adhikary S.P."/>
            <person name="Tripathy S."/>
        </authorList>
    </citation>
    <scope>NUCLEOTIDE SEQUENCE</scope>
    <source>
        <strain evidence="3">VB521301</strain>
    </source>
</reference>
<evidence type="ECO:0000256" key="2">
    <source>
        <dbReference type="SAM" id="Phobius"/>
    </source>
</evidence>
<evidence type="ECO:0000256" key="1">
    <source>
        <dbReference type="SAM" id="MobiDB-lite"/>
    </source>
</evidence>
<organism evidence="3">
    <name type="scientific">Tolypothrix bouteillei VB521301</name>
    <dbReference type="NCBI Taxonomy" id="1479485"/>
    <lineage>
        <taxon>Bacteria</taxon>
        <taxon>Bacillati</taxon>
        <taxon>Cyanobacteriota</taxon>
        <taxon>Cyanophyceae</taxon>
        <taxon>Nostocales</taxon>
        <taxon>Tolypothrichaceae</taxon>
        <taxon>Tolypothrix</taxon>
    </lineage>
</organism>
<accession>A0A0C1N340</accession>
<proteinExistence type="predicted"/>
<keyword evidence="2" id="KW-1133">Transmembrane helix</keyword>
<keyword evidence="2" id="KW-0472">Membrane</keyword>
<evidence type="ECO:0000313" key="3">
    <source>
        <dbReference type="EMBL" id="KIE08967.1"/>
    </source>
</evidence>
<dbReference type="AlphaFoldDB" id="A0A0C1N340"/>
<keyword evidence="2" id="KW-0812">Transmembrane</keyword>